<sequence length="564" mass="62245">MIKLAFGPNMMQRLLLFFVLFAAFVGKVEAQMVTADLVIINAHVRTMDEGRPEAEAVAVIGNRIVAVGSTAEIKRLVGPNTRVIDAGGRLVLPGFNDAHVHFISGGFQLANIDLRDAATPQEFAERIRRFSEKLPKGRWITGGDWDHERWPGAPLPTKELIDPFTPDRPVFVNRLDGHMALANSYVLKLAGITRATPDPPGGQIVRDPRTGEPTGILKDAAMGLVYRVMPEPSFEEKLEAARRATDYAASLGVTSVQDMSAGADVGVYQTLLERGELKTRIYAVSPLPQWERLKAVGVRAAFGSPMLRIGGLKGFADGSLGSTTALFFEPYNDAPNTRGLATDEMPHMLERVRGADRAGLQVMIHAIGDRANHEILSIYEQVARENGERDRRFRIEHAQHLRAQDIPRFGRDHVVASMQPYHAIDDGRWAEKRIGPERIKTSYAFRSLIDSGAVLAFGSDWTVAPLNPLLGIYAAVTRRTLDGKNPNGWVPEQKISVEEAVRAYTVGSAYAEFAEKEKGRIAPGMLADMVLLSEDIFRIDPVEIEKTRVLLTIVDGRIVYSIDR</sequence>
<protein>
    <submittedName>
        <fullName evidence="2">Predicted TIM-barrel fold metal-dependent hydrolase</fullName>
    </submittedName>
</protein>
<dbReference type="GO" id="GO:0016810">
    <property type="term" value="F:hydrolase activity, acting on carbon-nitrogen (but not peptide) bonds"/>
    <property type="evidence" value="ECO:0007669"/>
    <property type="project" value="InterPro"/>
</dbReference>
<evidence type="ECO:0000313" key="2">
    <source>
        <dbReference type="EMBL" id="CDM64314.1"/>
    </source>
</evidence>
<dbReference type="Gene3D" id="3.20.20.140">
    <property type="entry name" value="Metal-dependent hydrolases"/>
    <property type="match status" value="1"/>
</dbReference>
<organism evidence="2 3">
    <name type="scientific">Pyrinomonas methylaliphatogenes</name>
    <dbReference type="NCBI Taxonomy" id="454194"/>
    <lineage>
        <taxon>Bacteria</taxon>
        <taxon>Pseudomonadati</taxon>
        <taxon>Acidobacteriota</taxon>
        <taxon>Blastocatellia</taxon>
        <taxon>Blastocatellales</taxon>
        <taxon>Pyrinomonadaceae</taxon>
        <taxon>Pyrinomonas</taxon>
    </lineage>
</organism>
<dbReference type="STRING" id="454194.PYK22_00307"/>
<reference evidence="2 3" key="1">
    <citation type="submission" date="2013-12" db="EMBL/GenBank/DDBJ databases">
        <authorList>
            <person name="Stott M."/>
        </authorList>
    </citation>
    <scope>NUCLEOTIDE SEQUENCE [LARGE SCALE GENOMIC DNA]</scope>
    <source>
        <strain evidence="2 3">K22</strain>
    </source>
</reference>
<dbReference type="Pfam" id="PF07969">
    <property type="entry name" value="Amidohydro_3"/>
    <property type="match status" value="1"/>
</dbReference>
<dbReference type="InterPro" id="IPR011059">
    <property type="entry name" value="Metal-dep_hydrolase_composite"/>
</dbReference>
<evidence type="ECO:0000313" key="3">
    <source>
        <dbReference type="Proteomes" id="UP000031518"/>
    </source>
</evidence>
<feature type="domain" description="Amidohydrolase 3" evidence="1">
    <location>
        <begin position="82"/>
        <end position="560"/>
    </location>
</feature>
<name>A0A0B6WVK1_9BACT</name>
<dbReference type="Proteomes" id="UP000031518">
    <property type="component" value="Unassembled WGS sequence"/>
</dbReference>
<dbReference type="Gene3D" id="3.10.310.70">
    <property type="match status" value="1"/>
</dbReference>
<reference evidence="2 3" key="2">
    <citation type="submission" date="2015-01" db="EMBL/GenBank/DDBJ databases">
        <title>Complete genome sequence of Pyrinomonas methylaliphatogenes type strain K22T.</title>
        <authorList>
            <person name="Lee K.C.Y."/>
            <person name="Power J.F."/>
            <person name="Dunfield P.F."/>
            <person name="Morgan X.C."/>
            <person name="Huttenhower C."/>
            <person name="Stott M.B."/>
        </authorList>
    </citation>
    <scope>NUCLEOTIDE SEQUENCE [LARGE SCALE GENOMIC DNA]</scope>
    <source>
        <strain evidence="2 3">K22</strain>
    </source>
</reference>
<dbReference type="InterPro" id="IPR033932">
    <property type="entry name" value="YtcJ-like"/>
</dbReference>
<dbReference type="InterPro" id="IPR032466">
    <property type="entry name" value="Metal_Hydrolase"/>
</dbReference>
<evidence type="ECO:0000259" key="1">
    <source>
        <dbReference type="Pfam" id="PF07969"/>
    </source>
</evidence>
<dbReference type="AlphaFoldDB" id="A0A0B6WVK1"/>
<keyword evidence="2" id="KW-0378">Hydrolase</keyword>
<gene>
    <name evidence="2" type="ORF">PYK22_00307</name>
</gene>
<dbReference type="Gene3D" id="2.30.40.10">
    <property type="entry name" value="Urease, subunit C, domain 1"/>
    <property type="match status" value="1"/>
</dbReference>
<dbReference type="PANTHER" id="PTHR22642:SF2">
    <property type="entry name" value="PROTEIN LONG AFTER FAR-RED 3"/>
    <property type="match status" value="1"/>
</dbReference>
<dbReference type="CDD" id="cd01300">
    <property type="entry name" value="YtcJ_like"/>
    <property type="match status" value="1"/>
</dbReference>
<dbReference type="SUPFAM" id="SSF51556">
    <property type="entry name" value="Metallo-dependent hydrolases"/>
    <property type="match status" value="1"/>
</dbReference>
<proteinExistence type="predicted"/>
<dbReference type="InterPro" id="IPR013108">
    <property type="entry name" value="Amidohydro_3"/>
</dbReference>
<keyword evidence="3" id="KW-1185">Reference proteome</keyword>
<dbReference type="PANTHER" id="PTHR22642">
    <property type="entry name" value="IMIDAZOLONEPROPIONASE"/>
    <property type="match status" value="1"/>
</dbReference>
<dbReference type="EMBL" id="CBXV010000001">
    <property type="protein sequence ID" value="CDM64314.1"/>
    <property type="molecule type" value="Genomic_DNA"/>
</dbReference>
<accession>A0A0B6WVK1</accession>
<dbReference type="SUPFAM" id="SSF51338">
    <property type="entry name" value="Composite domain of metallo-dependent hydrolases"/>
    <property type="match status" value="1"/>
</dbReference>